<dbReference type="PANTHER" id="PTHR33361:SF15">
    <property type="entry name" value="DUF885 FAMILY LIPOPROTEIN"/>
    <property type="match status" value="1"/>
</dbReference>
<sequence>MSLSDRRPDLDPAVADRLDALTPLFLPALRDSAGRHDLDGQVPDLGVDAVRRTLDGLGAGELRDGTGAGVEQTQRSGPGAHDDAHLRAFEALARVEYGEARMHRRSARPWLQALDVSGYARPYAPETERAAARRRHLAAWPATIETAVDTLDDVPAPLAAGLLRSVHGVATGVDPDEEHATEAIAAHARLVGHLERLATDGDPDAALGGELLARWLGAGEAMEVDLGALEATSDRERDRLTELLTEACRAIDPDRPTRAVVADLLDDHPDAAGVLTTARELTDEVLAWVDGAGLLPELGGTCEVAPSPPSRRWATAMMSWSATYEPDGPSFYYITPPDLTWDPQRQRSWLSAFSHSTLPSTTVHEVAPGHFSHGRALRRLDSDVRRHLHSASFVEGWAHYAEELLVEEGYRAHDPRFQAGVALKALLRVTRLAVAIGLHRRTMGYDEAVQRFRDDALLRDAPAEAEAARGTFDPTYGRYTWGKLEILRLRDQARARWGAGFTARRFHEAVLALGAPPLGLLPAALDAADDEASTTGP</sequence>
<dbReference type="Proteomes" id="UP000650511">
    <property type="component" value="Unassembled WGS sequence"/>
</dbReference>
<gene>
    <name evidence="2" type="ORF">GCM10011354_09820</name>
</gene>
<dbReference type="InterPro" id="IPR010281">
    <property type="entry name" value="DUF885"/>
</dbReference>
<dbReference type="EMBL" id="BMHA01000003">
    <property type="protein sequence ID" value="GGI04583.1"/>
    <property type="molecule type" value="Genomic_DNA"/>
</dbReference>
<name>A0A8J3ACS4_9ACTN</name>
<comment type="caution">
    <text evidence="2">The sequence shown here is derived from an EMBL/GenBank/DDBJ whole genome shotgun (WGS) entry which is preliminary data.</text>
</comment>
<dbReference type="AlphaFoldDB" id="A0A8J3ACS4"/>
<reference evidence="2" key="1">
    <citation type="journal article" date="2014" name="Int. J. Syst. Evol. Microbiol.">
        <title>Complete genome sequence of Corynebacterium casei LMG S-19264T (=DSM 44701T), isolated from a smear-ripened cheese.</title>
        <authorList>
            <consortium name="US DOE Joint Genome Institute (JGI-PGF)"/>
            <person name="Walter F."/>
            <person name="Albersmeier A."/>
            <person name="Kalinowski J."/>
            <person name="Ruckert C."/>
        </authorList>
    </citation>
    <scope>NUCLEOTIDE SEQUENCE</scope>
    <source>
        <strain evidence="2">CGMCC 1.14988</strain>
    </source>
</reference>
<accession>A0A8J3ACS4</accession>
<reference evidence="2" key="2">
    <citation type="submission" date="2020-09" db="EMBL/GenBank/DDBJ databases">
        <authorList>
            <person name="Sun Q."/>
            <person name="Zhou Y."/>
        </authorList>
    </citation>
    <scope>NUCLEOTIDE SEQUENCE</scope>
    <source>
        <strain evidence="2">CGMCC 1.14988</strain>
    </source>
</reference>
<dbReference type="Pfam" id="PF05960">
    <property type="entry name" value="DUF885"/>
    <property type="match status" value="1"/>
</dbReference>
<evidence type="ECO:0008006" key="4">
    <source>
        <dbReference type="Google" id="ProtNLM"/>
    </source>
</evidence>
<evidence type="ECO:0000313" key="2">
    <source>
        <dbReference type="EMBL" id="GGI04583.1"/>
    </source>
</evidence>
<dbReference type="RefSeq" id="WP_205745175.1">
    <property type="nucleotide sequence ID" value="NZ_BMHA01000003.1"/>
</dbReference>
<keyword evidence="3" id="KW-1185">Reference proteome</keyword>
<evidence type="ECO:0000313" key="3">
    <source>
        <dbReference type="Proteomes" id="UP000650511"/>
    </source>
</evidence>
<dbReference type="PANTHER" id="PTHR33361">
    <property type="entry name" value="GLR0591 PROTEIN"/>
    <property type="match status" value="1"/>
</dbReference>
<evidence type="ECO:0000256" key="1">
    <source>
        <dbReference type="SAM" id="MobiDB-lite"/>
    </source>
</evidence>
<protein>
    <recommendedName>
        <fullName evidence="4">DUF885 domain-containing protein</fullName>
    </recommendedName>
</protein>
<feature type="region of interest" description="Disordered" evidence="1">
    <location>
        <begin position="58"/>
        <end position="83"/>
    </location>
</feature>
<organism evidence="2 3">
    <name type="scientific">Egicoccus halophilus</name>
    <dbReference type="NCBI Taxonomy" id="1670830"/>
    <lineage>
        <taxon>Bacteria</taxon>
        <taxon>Bacillati</taxon>
        <taxon>Actinomycetota</taxon>
        <taxon>Nitriliruptoria</taxon>
        <taxon>Egicoccales</taxon>
        <taxon>Egicoccaceae</taxon>
        <taxon>Egicoccus</taxon>
    </lineage>
</organism>
<proteinExistence type="predicted"/>